<dbReference type="Proteomes" id="UP000271087">
    <property type="component" value="Unassembled WGS sequence"/>
</dbReference>
<dbReference type="OrthoDB" id="392925at2759"/>
<accession>A0A182ENL1</accession>
<organism evidence="3">
    <name type="scientific">Onchocerca ochengi</name>
    <name type="common">Filarial nematode worm</name>
    <dbReference type="NCBI Taxonomy" id="42157"/>
    <lineage>
        <taxon>Eukaryota</taxon>
        <taxon>Metazoa</taxon>
        <taxon>Ecdysozoa</taxon>
        <taxon>Nematoda</taxon>
        <taxon>Chromadorea</taxon>
        <taxon>Rhabditida</taxon>
        <taxon>Spirurina</taxon>
        <taxon>Spiruromorpha</taxon>
        <taxon>Filarioidea</taxon>
        <taxon>Onchocercidae</taxon>
        <taxon>Onchocerca</taxon>
    </lineage>
</organism>
<reference evidence="3" key="1">
    <citation type="submission" date="2016-06" db="UniProtKB">
        <authorList>
            <consortium name="WormBaseParasite"/>
        </authorList>
    </citation>
    <scope>IDENTIFICATION</scope>
</reference>
<protein>
    <submittedName>
        <fullName evidence="3">RNase NYN domain-containing protein</fullName>
    </submittedName>
</protein>
<reference evidence="1 2" key="2">
    <citation type="submission" date="2018-08" db="EMBL/GenBank/DDBJ databases">
        <authorList>
            <person name="Laetsch R D."/>
            <person name="Stevens L."/>
            <person name="Kumar S."/>
            <person name="Blaxter L. M."/>
        </authorList>
    </citation>
    <scope>NUCLEOTIDE SEQUENCE [LARGE SCALE GENOMIC DNA]</scope>
</reference>
<dbReference type="STRING" id="42157.A0A182ENL1"/>
<evidence type="ECO:0000313" key="2">
    <source>
        <dbReference type="Proteomes" id="UP000271087"/>
    </source>
</evidence>
<dbReference type="EMBL" id="UYRW01004943">
    <property type="protein sequence ID" value="VDM93332.1"/>
    <property type="molecule type" value="Genomic_DNA"/>
</dbReference>
<proteinExistence type="predicted"/>
<dbReference type="WBParaSite" id="nOo.2.0.1.t09713-RA">
    <property type="protein sequence ID" value="nOo.2.0.1.t09713-RA"/>
    <property type="gene ID" value="nOo.2.0.1.g09713"/>
</dbReference>
<sequence length="75" mass="8790">MYDATSSLVFLDQRQTQFHVQQSCDYIRWLSESVMYPFDRIHERIYAKPTESAIPRLLVIDGCNIARSSCGMDRE</sequence>
<name>A0A182ENL1_ONCOC</name>
<evidence type="ECO:0000313" key="1">
    <source>
        <dbReference type="EMBL" id="VDM93332.1"/>
    </source>
</evidence>
<keyword evidence="2" id="KW-1185">Reference proteome</keyword>
<evidence type="ECO:0000313" key="3">
    <source>
        <dbReference type="WBParaSite" id="nOo.2.0.1.t09713-RA"/>
    </source>
</evidence>
<dbReference type="AlphaFoldDB" id="A0A182ENL1"/>
<gene>
    <name evidence="1" type="ORF">NOO_LOCUS9713</name>
</gene>